<evidence type="ECO:0000313" key="4">
    <source>
        <dbReference type="Proteomes" id="UP001165653"/>
    </source>
</evidence>
<evidence type="ECO:0000256" key="2">
    <source>
        <dbReference type="ARBA" id="ARBA00023295"/>
    </source>
</evidence>
<dbReference type="PANTHER" id="PTHR23403">
    <property type="entry name" value="TREHALASE"/>
    <property type="match status" value="1"/>
</dbReference>
<evidence type="ECO:0000313" key="3">
    <source>
        <dbReference type="EMBL" id="MCW1912966.1"/>
    </source>
</evidence>
<proteinExistence type="predicted"/>
<gene>
    <name evidence="3" type="ORF">OJ996_05250</name>
</gene>
<keyword evidence="2" id="KW-0326">Glycosidase</keyword>
<dbReference type="PANTHER" id="PTHR23403:SF6">
    <property type="entry name" value="CYTOSOLIC NEUTRAL TREHALASE-RELATED"/>
    <property type="match status" value="1"/>
</dbReference>
<dbReference type="Pfam" id="PF01204">
    <property type="entry name" value="Trehalase"/>
    <property type="match status" value="1"/>
</dbReference>
<dbReference type="PROSITE" id="PS00928">
    <property type="entry name" value="TREHALASE_2"/>
    <property type="match status" value="1"/>
</dbReference>
<keyword evidence="1" id="KW-0378">Hydrolase</keyword>
<name>A0ABT3FZE8_9BACT</name>
<dbReference type="RefSeq" id="WP_264511920.1">
    <property type="nucleotide sequence ID" value="NZ_JAPDDR010000002.1"/>
</dbReference>
<organism evidence="3 4">
    <name type="scientific">Luteolibacter rhizosphaerae</name>
    <dbReference type="NCBI Taxonomy" id="2989719"/>
    <lineage>
        <taxon>Bacteria</taxon>
        <taxon>Pseudomonadati</taxon>
        <taxon>Verrucomicrobiota</taxon>
        <taxon>Verrucomicrobiia</taxon>
        <taxon>Verrucomicrobiales</taxon>
        <taxon>Verrucomicrobiaceae</taxon>
        <taxon>Luteolibacter</taxon>
    </lineage>
</organism>
<dbReference type="InterPro" id="IPR018232">
    <property type="entry name" value="Glyco_hydro_37_CS"/>
</dbReference>
<keyword evidence="4" id="KW-1185">Reference proteome</keyword>
<dbReference type="Gene3D" id="1.50.10.10">
    <property type="match status" value="1"/>
</dbReference>
<comment type="caution">
    <text evidence="3">The sequence shown here is derived from an EMBL/GenBank/DDBJ whole genome shotgun (WGS) entry which is preliminary data.</text>
</comment>
<protein>
    <submittedName>
        <fullName evidence="3">Alpha,alpha-trehalase</fullName>
    </submittedName>
</protein>
<accession>A0ABT3FZE8</accession>
<dbReference type="EMBL" id="JAPDDR010000002">
    <property type="protein sequence ID" value="MCW1912966.1"/>
    <property type="molecule type" value="Genomic_DNA"/>
</dbReference>
<dbReference type="InterPro" id="IPR001661">
    <property type="entry name" value="Glyco_hydro_37"/>
</dbReference>
<dbReference type="PRINTS" id="PR00744">
    <property type="entry name" value="GLHYDRLASE37"/>
</dbReference>
<sequence length="502" mass="57410">MKPPDFPASTEQSELRSYVDRTWDSLTRGTGRIFAAIDDPKLPPDAGEILYVPSSENLEAVTAKIMANIPAGRRPRLEVRNLPAERDSIREHGLLYLPGDYVVPGGRFNEFYGWDSYFISRGLLISGRLELARSMAEQALYEVQHYGSVLNANRTYYLTRSHPPVLSMMVADIFRATGDRGWLSAALPLVEKYYYYWRVPPHLNQATGLSRYRDLGNGPAPEVLASERDESGRSHYDRVKGFLKEHPIDDYDVDLYYDRERDELTDLAYIGDRSMRESGFDPTDRFGKLNLDVVHYAPVCLNTLLLKMEEELAVFHHELGNPDAARFWEERVMESKERINRYFWNERRGLYFDYHLGRESQREYPFLTTFWPLWAGVASQEQAERVVGNLDLFLQPGGLEASPAVTGEQWDAPFAWAPLQLLAVDGLERYGFHEEAREIARRFVAMVATSFKKEGVLREKYDARSCTSNIEGKIGFGYVTNEPGFGWTNAVVAEFLGRFGDG</sequence>
<dbReference type="PROSITE" id="PS00927">
    <property type="entry name" value="TREHALASE_1"/>
    <property type="match status" value="1"/>
</dbReference>
<dbReference type="InterPro" id="IPR012341">
    <property type="entry name" value="6hp_glycosidase-like_sf"/>
</dbReference>
<dbReference type="SUPFAM" id="SSF48208">
    <property type="entry name" value="Six-hairpin glycosidases"/>
    <property type="match status" value="1"/>
</dbReference>
<dbReference type="Proteomes" id="UP001165653">
    <property type="component" value="Unassembled WGS sequence"/>
</dbReference>
<reference evidence="3" key="1">
    <citation type="submission" date="2022-10" db="EMBL/GenBank/DDBJ databases">
        <title>Luteolibacter sp. GHJ8, whole genome shotgun sequencing project.</title>
        <authorList>
            <person name="Zhao G."/>
            <person name="Shen L."/>
        </authorList>
    </citation>
    <scope>NUCLEOTIDE SEQUENCE</scope>
    <source>
        <strain evidence="3">GHJ8</strain>
    </source>
</reference>
<dbReference type="InterPro" id="IPR008928">
    <property type="entry name" value="6-hairpin_glycosidase_sf"/>
</dbReference>
<evidence type="ECO:0000256" key="1">
    <source>
        <dbReference type="ARBA" id="ARBA00022801"/>
    </source>
</evidence>